<feature type="region of interest" description="Disordered" evidence="1">
    <location>
        <begin position="551"/>
        <end position="572"/>
    </location>
</feature>
<sequence>MAERNLFTSLQRLFSTDILVRNVGGDELKIADVNHIQSTGKYQTNSLLDRFSRLYIYNNKNIFNPNLNYQTLRVQLYSDYEAMDTDAIIASTLDVLADESTLKSVVGEVLSIKSTDENIQRVLYNLYYDVLNIEFNLWSWVRNMCKYGDFFLKLEISEKFGVYNVLPYTVYHMVRHEGMDKEDPTKVTFSIDPDGLASSADPNYIPNNSKSTITLDNYEVAHFRLLSDTNYLPYGRSYIEPARKIYKQLTLMEDAMLIHRIMRAPEKRMFYINVGSIPPNEVEQFMQKTINSIKKTPYVDPQTGQYNLKFNMQNMMEDFYLPVRGGDTSTRIDTTKGLEYDGTNDVEYLRDKMFAALKVPKAYFGYEKDLTGKATLAAEDIRFARTIERLQRIVESELTKIGLVHLYAQGFTKESLTNFEIKLTTPSIIYEQEKVALWKEKVDLATQMQSTKLFSSDYIYDMLFDISEDKYNEMRDLIREDAKRGFRISQIENEGNDPVSTGASFGTPHDLATIYGSREQGELPAGYDENATIGRPREKFSILGTQKDPVGGRDRLGVHGMKGGYPSDSENVREGMNNTMSVFLRNKDLFPTRKQNIFEEEVEIPSDLLNENNIKDLDN</sequence>
<reference evidence="2" key="1">
    <citation type="submission" date="2020-04" db="EMBL/GenBank/DDBJ databases">
        <authorList>
            <person name="Chiriac C."/>
            <person name="Salcher M."/>
            <person name="Ghai R."/>
            <person name="Kavagutti S V."/>
        </authorList>
    </citation>
    <scope>NUCLEOTIDE SEQUENCE</scope>
</reference>
<proteinExistence type="predicted"/>
<protein>
    <submittedName>
        <fullName evidence="2">Portal vertex protein</fullName>
    </submittedName>
</protein>
<evidence type="ECO:0000313" key="2">
    <source>
        <dbReference type="EMBL" id="CAB4124986.1"/>
    </source>
</evidence>
<name>A0A6J5KV29_9CAUD</name>
<evidence type="ECO:0000256" key="1">
    <source>
        <dbReference type="SAM" id="MobiDB-lite"/>
    </source>
</evidence>
<organism evidence="2">
    <name type="scientific">uncultured Caudovirales phage</name>
    <dbReference type="NCBI Taxonomy" id="2100421"/>
    <lineage>
        <taxon>Viruses</taxon>
        <taxon>Duplodnaviria</taxon>
        <taxon>Heunggongvirae</taxon>
        <taxon>Uroviricota</taxon>
        <taxon>Caudoviricetes</taxon>
        <taxon>Peduoviridae</taxon>
        <taxon>Maltschvirus</taxon>
        <taxon>Maltschvirus maltsch</taxon>
    </lineage>
</organism>
<gene>
    <name evidence="2" type="ORF">UFOVP54_47</name>
</gene>
<dbReference type="EMBL" id="LR796188">
    <property type="protein sequence ID" value="CAB4124986.1"/>
    <property type="molecule type" value="Genomic_DNA"/>
</dbReference>
<dbReference type="Pfam" id="PF07230">
    <property type="entry name" value="Portal_T4"/>
    <property type="match status" value="1"/>
</dbReference>
<accession>A0A6J5KV29</accession>
<dbReference type="InterPro" id="IPR010823">
    <property type="entry name" value="Portal_Gp20"/>
</dbReference>